<feature type="region of interest" description="Disordered" evidence="1">
    <location>
        <begin position="1"/>
        <end position="24"/>
    </location>
</feature>
<dbReference type="EMBL" id="CAICTM010000462">
    <property type="protein sequence ID" value="CAB9511011.1"/>
    <property type="molecule type" value="Genomic_DNA"/>
</dbReference>
<dbReference type="GO" id="GO:0016791">
    <property type="term" value="F:phosphatase activity"/>
    <property type="evidence" value="ECO:0007669"/>
    <property type="project" value="TreeGrafter"/>
</dbReference>
<dbReference type="GO" id="GO:0005737">
    <property type="term" value="C:cytoplasm"/>
    <property type="evidence" value="ECO:0007669"/>
    <property type="project" value="TreeGrafter"/>
</dbReference>
<protein>
    <recommendedName>
        <fullName evidence="4">Phosphoglycerate mutase-like protein</fullName>
    </recommendedName>
</protein>
<dbReference type="Pfam" id="PF00300">
    <property type="entry name" value="His_Phos_1"/>
    <property type="match status" value="1"/>
</dbReference>
<evidence type="ECO:0000313" key="2">
    <source>
        <dbReference type="EMBL" id="CAB9511011.1"/>
    </source>
</evidence>
<accession>A0A9N8DYB1</accession>
<dbReference type="SUPFAM" id="SSF53254">
    <property type="entry name" value="Phosphoglycerate mutase-like"/>
    <property type="match status" value="1"/>
</dbReference>
<proteinExistence type="predicted"/>
<feature type="region of interest" description="Disordered" evidence="1">
    <location>
        <begin position="126"/>
        <end position="181"/>
    </location>
</feature>
<feature type="compositionally biased region" description="Polar residues" evidence="1">
    <location>
        <begin position="1"/>
        <end position="18"/>
    </location>
</feature>
<dbReference type="CDD" id="cd07067">
    <property type="entry name" value="HP_PGM_like"/>
    <property type="match status" value="1"/>
</dbReference>
<sequence length="326" mass="35456">MSTTTTPAQSAPGSTKESPPTMGPKTVFLIRHAESVENQRISSMFSCLGDLRSFSLPKRSDVGASLELLNFAHDVPLSEVGLQQCQTMKEKLTDCNFVASQKIELVVHSPLARAKQTCAELIGCSSDDADGEDQSQSGKVEEEEVKFEPATPNASATKADATGTTSTTTTTTTSTTTPSYPEPIQRVVNLDLLSEKTHIEWVPGNSGGFERRVASFEEWLGNQPESIVAVVGHSQFFKLMLKMPFKFNNVDVYQVKFDKDKTKLNEPVIMEHDGTADEVVLKPQWYDLKLLHSCKETPAVPNTAATTPTQEGADGANNGDNGENLL</sequence>
<dbReference type="AlphaFoldDB" id="A0A9N8DYB1"/>
<organism evidence="2 3">
    <name type="scientific">Seminavis robusta</name>
    <dbReference type="NCBI Taxonomy" id="568900"/>
    <lineage>
        <taxon>Eukaryota</taxon>
        <taxon>Sar</taxon>
        <taxon>Stramenopiles</taxon>
        <taxon>Ochrophyta</taxon>
        <taxon>Bacillariophyta</taxon>
        <taxon>Bacillariophyceae</taxon>
        <taxon>Bacillariophycidae</taxon>
        <taxon>Naviculales</taxon>
        <taxon>Naviculaceae</taxon>
        <taxon>Seminavis</taxon>
    </lineage>
</organism>
<feature type="compositionally biased region" description="Low complexity" evidence="1">
    <location>
        <begin position="154"/>
        <end position="179"/>
    </location>
</feature>
<evidence type="ECO:0000256" key="1">
    <source>
        <dbReference type="SAM" id="MobiDB-lite"/>
    </source>
</evidence>
<dbReference type="Proteomes" id="UP001153069">
    <property type="component" value="Unassembled WGS sequence"/>
</dbReference>
<dbReference type="InterPro" id="IPR050275">
    <property type="entry name" value="PGM_Phosphatase"/>
</dbReference>
<dbReference type="Gene3D" id="3.40.50.1240">
    <property type="entry name" value="Phosphoglycerate mutase-like"/>
    <property type="match status" value="1"/>
</dbReference>
<comment type="caution">
    <text evidence="2">The sequence shown here is derived from an EMBL/GenBank/DDBJ whole genome shotgun (WGS) entry which is preliminary data.</text>
</comment>
<dbReference type="PANTHER" id="PTHR48100">
    <property type="entry name" value="BROAD-SPECIFICITY PHOSPHATASE YOR283W-RELATED"/>
    <property type="match status" value="1"/>
</dbReference>
<name>A0A9N8DYB1_9STRA</name>
<dbReference type="InterPro" id="IPR029033">
    <property type="entry name" value="His_PPase_superfam"/>
</dbReference>
<reference evidence="2" key="1">
    <citation type="submission" date="2020-06" db="EMBL/GenBank/DDBJ databases">
        <authorList>
            <consortium name="Plant Systems Biology data submission"/>
        </authorList>
    </citation>
    <scope>NUCLEOTIDE SEQUENCE</scope>
    <source>
        <strain evidence="2">D6</strain>
    </source>
</reference>
<dbReference type="InterPro" id="IPR013078">
    <property type="entry name" value="His_Pase_superF_clade-1"/>
</dbReference>
<dbReference type="PANTHER" id="PTHR48100:SF1">
    <property type="entry name" value="HISTIDINE PHOSPHATASE FAMILY PROTEIN-RELATED"/>
    <property type="match status" value="1"/>
</dbReference>
<evidence type="ECO:0008006" key="4">
    <source>
        <dbReference type="Google" id="ProtNLM"/>
    </source>
</evidence>
<keyword evidence="3" id="KW-1185">Reference proteome</keyword>
<gene>
    <name evidence="2" type="ORF">SEMRO_463_G148230.1</name>
</gene>
<feature type="region of interest" description="Disordered" evidence="1">
    <location>
        <begin position="299"/>
        <end position="326"/>
    </location>
</feature>
<evidence type="ECO:0000313" key="3">
    <source>
        <dbReference type="Proteomes" id="UP001153069"/>
    </source>
</evidence>
<dbReference type="OrthoDB" id="496981at2759"/>